<accession>A0A4S3JVC3</accession>
<evidence type="ECO:0000313" key="3">
    <source>
        <dbReference type="Proteomes" id="UP000308092"/>
    </source>
</evidence>
<comment type="caution">
    <text evidence="2">The sequence shown here is derived from an EMBL/GenBank/DDBJ whole genome shotgun (WGS) entry which is preliminary data.</text>
</comment>
<evidence type="ECO:0000256" key="1">
    <source>
        <dbReference type="ARBA" id="ARBA00035112"/>
    </source>
</evidence>
<evidence type="ECO:0000313" key="2">
    <source>
        <dbReference type="EMBL" id="THC99355.1"/>
    </source>
</evidence>
<dbReference type="Pfam" id="PF11807">
    <property type="entry name" value="UstYa"/>
    <property type="match status" value="1"/>
</dbReference>
<dbReference type="VEuPathDB" id="FungiDB:EYZ11_001167"/>
<dbReference type="EMBL" id="SOSA01000020">
    <property type="protein sequence ID" value="THC99355.1"/>
    <property type="molecule type" value="Genomic_DNA"/>
</dbReference>
<dbReference type="AlphaFoldDB" id="A0A4S3JVC3"/>
<dbReference type="Proteomes" id="UP000308092">
    <property type="component" value="Unassembled WGS sequence"/>
</dbReference>
<dbReference type="PANTHER" id="PTHR33365:SF7">
    <property type="entry name" value="TAT PATHWAY SIGNAL SEQUENCE"/>
    <property type="match status" value="1"/>
</dbReference>
<protein>
    <submittedName>
        <fullName evidence="2">Uncharacterized protein</fullName>
    </submittedName>
</protein>
<dbReference type="InterPro" id="IPR021765">
    <property type="entry name" value="UstYa-like"/>
</dbReference>
<name>A0A4S3JVC3_9EURO</name>
<gene>
    <name evidence="2" type="ORF">EYZ11_001167</name>
</gene>
<dbReference type="GO" id="GO:0043386">
    <property type="term" value="P:mycotoxin biosynthetic process"/>
    <property type="evidence" value="ECO:0007669"/>
    <property type="project" value="InterPro"/>
</dbReference>
<organism evidence="2 3">
    <name type="scientific">Aspergillus tanneri</name>
    <dbReference type="NCBI Taxonomy" id="1220188"/>
    <lineage>
        <taxon>Eukaryota</taxon>
        <taxon>Fungi</taxon>
        <taxon>Dikarya</taxon>
        <taxon>Ascomycota</taxon>
        <taxon>Pezizomycotina</taxon>
        <taxon>Eurotiomycetes</taxon>
        <taxon>Eurotiomycetidae</taxon>
        <taxon>Eurotiales</taxon>
        <taxon>Aspergillaceae</taxon>
        <taxon>Aspergillus</taxon>
        <taxon>Aspergillus subgen. Circumdati</taxon>
    </lineage>
</organism>
<proteinExistence type="inferred from homology"/>
<dbReference type="PANTHER" id="PTHR33365">
    <property type="entry name" value="YALI0B05434P"/>
    <property type="match status" value="1"/>
</dbReference>
<reference evidence="2 3" key="1">
    <citation type="submission" date="2019-03" db="EMBL/GenBank/DDBJ databases">
        <title>The genome sequence of a newly discovered highly antifungal drug resistant Aspergillus species, Aspergillus tanneri NIH 1004.</title>
        <authorList>
            <person name="Mounaud S."/>
            <person name="Singh I."/>
            <person name="Joardar V."/>
            <person name="Pakala S."/>
            <person name="Pakala S."/>
            <person name="Venepally P."/>
            <person name="Hoover J."/>
            <person name="Nierman W."/>
            <person name="Chung J."/>
            <person name="Losada L."/>
        </authorList>
    </citation>
    <scope>NUCLEOTIDE SEQUENCE [LARGE SCALE GENOMIC DNA]</scope>
    <source>
        <strain evidence="2 3">NIH1004</strain>
    </source>
</reference>
<keyword evidence="3" id="KW-1185">Reference proteome</keyword>
<comment type="similarity">
    <text evidence="1">Belongs to the ustYa family.</text>
</comment>
<dbReference type="STRING" id="1220188.A0A4S3JVC3"/>
<sequence length="191" mass="21826">MLGPPSSETDDAWAELLQWFNIRLSEDELGEYRDNPGLVKLSDGTGYAGSLSTYHSLHCLKRLHHLLYFDEYYPGRTEMQANEIKWHGEHCLKILIQTVKCNPDLSLFPYQWTSDERIPIALDVGHHQCYNWKRIDDWMKNRSFDIYAPGLVVHPVLALGVEAYDESTANVTGIAYGDLLADAIRNGEIEV</sequence>